<keyword evidence="2" id="KW-1185">Reference proteome</keyword>
<proteinExistence type="predicted"/>
<accession>A0A2T4JCS3</accession>
<dbReference type="SUPFAM" id="SSF52540">
    <property type="entry name" value="P-loop containing nucleoside triphosphate hydrolases"/>
    <property type="match status" value="1"/>
</dbReference>
<dbReference type="AlphaFoldDB" id="A0A2T4JCS3"/>
<dbReference type="Pfam" id="PF13469">
    <property type="entry name" value="Sulfotransfer_3"/>
    <property type="match status" value="1"/>
</dbReference>
<protein>
    <recommendedName>
        <fullName evidence="3">Sulfotransferase</fullName>
    </recommendedName>
</protein>
<evidence type="ECO:0000313" key="2">
    <source>
        <dbReference type="Proteomes" id="UP000241362"/>
    </source>
</evidence>
<dbReference type="InterPro" id="IPR027417">
    <property type="entry name" value="P-loop_NTPase"/>
</dbReference>
<reference evidence="1 2" key="1">
    <citation type="submission" date="2018-03" db="EMBL/GenBank/DDBJ databases">
        <title>Rhodobacter blasticus.</title>
        <authorList>
            <person name="Meyer T.E."/>
            <person name="Miller S."/>
            <person name="Lodha T."/>
            <person name="Gandham S."/>
            <person name="Chintalapati S."/>
            <person name="Chintalapati V.R."/>
        </authorList>
    </citation>
    <scope>NUCLEOTIDE SEQUENCE [LARGE SCALE GENOMIC DNA]</scope>
    <source>
        <strain evidence="1 2">DSM 2131</strain>
    </source>
</reference>
<gene>
    <name evidence="1" type="ORF">C5F44_04800</name>
</gene>
<evidence type="ECO:0000313" key="1">
    <source>
        <dbReference type="EMBL" id="PTE15689.1"/>
    </source>
</evidence>
<dbReference type="EMBL" id="PZKE01000003">
    <property type="protein sequence ID" value="PTE15689.1"/>
    <property type="molecule type" value="Genomic_DNA"/>
</dbReference>
<dbReference type="Proteomes" id="UP000241362">
    <property type="component" value="Unassembled WGS sequence"/>
</dbReference>
<evidence type="ECO:0008006" key="3">
    <source>
        <dbReference type="Google" id="ProtNLM"/>
    </source>
</evidence>
<dbReference type="Gene3D" id="3.40.50.300">
    <property type="entry name" value="P-loop containing nucleotide triphosphate hydrolases"/>
    <property type="match status" value="1"/>
</dbReference>
<organism evidence="1 2">
    <name type="scientific">Fuscovulum blasticum DSM 2131</name>
    <dbReference type="NCBI Taxonomy" id="1188250"/>
    <lineage>
        <taxon>Bacteria</taxon>
        <taxon>Pseudomonadati</taxon>
        <taxon>Pseudomonadota</taxon>
        <taxon>Alphaproteobacteria</taxon>
        <taxon>Rhodobacterales</taxon>
        <taxon>Paracoccaceae</taxon>
        <taxon>Pseudogemmobacter</taxon>
    </lineage>
</organism>
<sequence>MQAAFILGSARCGSTLVSDIINLHPDLLSLSEVFSAAGARAFPHGPLTGAQFWRDQSRPDRIVSAVANPRRAPNEFLYGRVANPRDDPWHCPPILSIALPHLSDRPDDLFDWLTERATAQPPQPVQDHYRAVFTTLARERGRKVWVERSGGSLAAARTLYQLFPEGRFVLLTRNGPDTALSMKDYPASRLAIRMADAFRPFGIDLLDPDSHYGRGRVWPQLQKLGWMLPVSYLLDTPPDLARVGAFWSTMVVRGIAAYAAIPPERRMHLAYEDLVARPEQEIHRLGTFLCGNAPESWVSAAARLPQARPSRADALPRAERERLEAACAPGAAALRSLTGG</sequence>
<comment type="caution">
    <text evidence="1">The sequence shown here is derived from an EMBL/GenBank/DDBJ whole genome shotgun (WGS) entry which is preliminary data.</text>
</comment>
<name>A0A2T4JCS3_FUSBL</name>